<evidence type="ECO:0000313" key="3">
    <source>
        <dbReference type="Proteomes" id="UP001055460"/>
    </source>
</evidence>
<dbReference type="RefSeq" id="WP_252160892.1">
    <property type="nucleotide sequence ID" value="NZ_CP098808.1"/>
</dbReference>
<evidence type="ECO:0000313" key="2">
    <source>
        <dbReference type="EMBL" id="USJ26818.1"/>
    </source>
</evidence>
<protein>
    <submittedName>
        <fullName evidence="2">Uncharacterized protein</fullName>
    </submittedName>
</protein>
<feature type="transmembrane region" description="Helical" evidence="1">
    <location>
        <begin position="132"/>
        <end position="156"/>
    </location>
</feature>
<geneLocation type="plasmid" evidence="2 3">
    <name>pA</name>
</geneLocation>
<organism evidence="2 3">
    <name type="scientific">Ensifer adhaerens</name>
    <name type="common">Sinorhizobium morelense</name>
    <dbReference type="NCBI Taxonomy" id="106592"/>
    <lineage>
        <taxon>Bacteria</taxon>
        <taxon>Pseudomonadati</taxon>
        <taxon>Pseudomonadota</taxon>
        <taxon>Alphaproteobacteria</taxon>
        <taxon>Hyphomicrobiales</taxon>
        <taxon>Rhizobiaceae</taxon>
        <taxon>Sinorhizobium/Ensifer group</taxon>
        <taxon>Ensifer</taxon>
    </lineage>
</organism>
<reference evidence="2" key="1">
    <citation type="submission" date="2022-06" db="EMBL/GenBank/DDBJ databases">
        <title>Physiological and biochemical characterization and genomic elucidation of a strain of the genus Ensifer adhaerens M8 that combines arsenic oxidation and chromium reduction.</title>
        <authorList>
            <person name="Li X."/>
            <person name="Yu c."/>
        </authorList>
    </citation>
    <scope>NUCLEOTIDE SEQUENCE</scope>
    <source>
        <strain evidence="2">M8</strain>
        <plasmid evidence="2">pA</plasmid>
    </source>
</reference>
<keyword evidence="1" id="KW-0472">Membrane</keyword>
<proteinExistence type="predicted"/>
<keyword evidence="1" id="KW-0812">Transmembrane</keyword>
<keyword evidence="2" id="KW-0614">Plasmid</keyword>
<dbReference type="EMBL" id="CP098808">
    <property type="protein sequence ID" value="USJ26818.1"/>
    <property type="molecule type" value="Genomic_DNA"/>
</dbReference>
<dbReference type="AlphaFoldDB" id="A0A9Q8YD98"/>
<feature type="transmembrane region" description="Helical" evidence="1">
    <location>
        <begin position="45"/>
        <end position="64"/>
    </location>
</feature>
<dbReference type="Proteomes" id="UP001055460">
    <property type="component" value="Plasmid pA"/>
</dbReference>
<name>A0A9Q8YD98_ENSAD</name>
<accession>A0A9Q8YD98</accession>
<keyword evidence="1" id="KW-1133">Transmembrane helix</keyword>
<feature type="transmembrane region" description="Helical" evidence="1">
    <location>
        <begin position="76"/>
        <end position="96"/>
    </location>
</feature>
<sequence length="161" mass="17287">MVELSAKSPLSSPFRKAGACALLLLTLTSLHHAYGAYIYETPWRLHIVQLAVPAAIVIAAALFVGRSRSGTTAGRVATWLAALVVLAFPVAMIGIYEGGWNHVVRNVAYFGFGTDAARSLFPEPVYRLPDSLLFELTGIAQFPLAVITALNTLALLRPPAR</sequence>
<gene>
    <name evidence="2" type="ORF">NE863_23080</name>
</gene>
<evidence type="ECO:0000256" key="1">
    <source>
        <dbReference type="SAM" id="Phobius"/>
    </source>
</evidence>